<organism evidence="1 2">
    <name type="scientific">Roseinatronobacter ekhonensis</name>
    <dbReference type="NCBI Taxonomy" id="254356"/>
    <lineage>
        <taxon>Bacteria</taxon>
        <taxon>Pseudomonadati</taxon>
        <taxon>Pseudomonadota</taxon>
        <taxon>Alphaproteobacteria</taxon>
        <taxon>Rhodobacterales</taxon>
        <taxon>Paracoccaceae</taxon>
        <taxon>Roseinatronobacter</taxon>
    </lineage>
</organism>
<accession>A0A3B0MNC4</accession>
<reference evidence="2" key="1">
    <citation type="submission" date="2018-08" db="EMBL/GenBank/DDBJ databases">
        <authorList>
            <person name="Rodrigo-Torres L."/>
            <person name="Arahal R. D."/>
            <person name="Lucena T."/>
        </authorList>
    </citation>
    <scope>NUCLEOTIDE SEQUENCE [LARGE SCALE GENOMIC DNA]</scope>
    <source>
        <strain evidence="2">CECT 7235</strain>
    </source>
</reference>
<sequence>MGEGRYLVTIRPGPVLHIWQDGQEVARVPLSIPAAIGLAQSILAEVRFY</sequence>
<dbReference type="EMBL" id="UIHC01000005">
    <property type="protein sequence ID" value="SUZ31109.1"/>
    <property type="molecule type" value="Genomic_DNA"/>
</dbReference>
<dbReference type="RefSeq" id="WP_183073315.1">
    <property type="nucleotide sequence ID" value="NZ_UIHC01000005.1"/>
</dbReference>
<gene>
    <name evidence="1" type="ORF">ROE7235_00844</name>
</gene>
<evidence type="ECO:0000313" key="2">
    <source>
        <dbReference type="Proteomes" id="UP000272908"/>
    </source>
</evidence>
<keyword evidence="2" id="KW-1185">Reference proteome</keyword>
<protein>
    <submittedName>
        <fullName evidence="1">Uncharacterized protein</fullName>
    </submittedName>
</protein>
<proteinExistence type="predicted"/>
<dbReference type="Proteomes" id="UP000272908">
    <property type="component" value="Unassembled WGS sequence"/>
</dbReference>
<name>A0A3B0MNC4_9RHOB</name>
<evidence type="ECO:0000313" key="1">
    <source>
        <dbReference type="EMBL" id="SUZ31109.1"/>
    </source>
</evidence>
<dbReference type="AlphaFoldDB" id="A0A3B0MNC4"/>